<feature type="region of interest" description="Disordered" evidence="1">
    <location>
        <begin position="35"/>
        <end position="62"/>
    </location>
</feature>
<dbReference type="AlphaFoldDB" id="A0A6C0HGD5"/>
<proteinExistence type="predicted"/>
<sequence>MASTIVPVDVELSLVERIAKIEDSLKDLKRAARQELKARRRRRSAKVGADGKKVAKGETPEQLKAWHEEVRKVWDEMRKADEKTPYKRAVAEASARRKGTPVTATASAPATEKKVVRKVVKAEAAAPVSVAVTVEAPKKVAAPRVVKKSA</sequence>
<organism evidence="2">
    <name type="scientific">viral metagenome</name>
    <dbReference type="NCBI Taxonomy" id="1070528"/>
    <lineage>
        <taxon>unclassified sequences</taxon>
        <taxon>metagenomes</taxon>
        <taxon>organismal metagenomes</taxon>
    </lineage>
</organism>
<protein>
    <submittedName>
        <fullName evidence="2">Uncharacterized protein</fullName>
    </submittedName>
</protein>
<feature type="compositionally biased region" description="Basic and acidic residues" evidence="1">
    <location>
        <begin position="49"/>
        <end position="62"/>
    </location>
</feature>
<feature type="region of interest" description="Disordered" evidence="1">
    <location>
        <begin position="81"/>
        <end position="109"/>
    </location>
</feature>
<accession>A0A6C0HGD5</accession>
<evidence type="ECO:0000256" key="1">
    <source>
        <dbReference type="SAM" id="MobiDB-lite"/>
    </source>
</evidence>
<evidence type="ECO:0000313" key="2">
    <source>
        <dbReference type="EMBL" id="QHT79083.1"/>
    </source>
</evidence>
<dbReference type="EMBL" id="MN739945">
    <property type="protein sequence ID" value="QHT79083.1"/>
    <property type="molecule type" value="Genomic_DNA"/>
</dbReference>
<name>A0A6C0HGD5_9ZZZZ</name>
<reference evidence="2" key="1">
    <citation type="journal article" date="2020" name="Nature">
        <title>Giant virus diversity and host interactions through global metagenomics.</title>
        <authorList>
            <person name="Schulz F."/>
            <person name="Roux S."/>
            <person name="Paez-Espino D."/>
            <person name="Jungbluth S."/>
            <person name="Walsh D.A."/>
            <person name="Denef V.J."/>
            <person name="McMahon K.D."/>
            <person name="Konstantinidis K.T."/>
            <person name="Eloe-Fadrosh E.A."/>
            <person name="Kyrpides N.C."/>
            <person name="Woyke T."/>
        </authorList>
    </citation>
    <scope>NUCLEOTIDE SEQUENCE</scope>
    <source>
        <strain evidence="2">GVMAG-M-3300023179-97</strain>
    </source>
</reference>
<feature type="compositionally biased region" description="Low complexity" evidence="1">
    <location>
        <begin position="100"/>
        <end position="109"/>
    </location>
</feature>